<evidence type="ECO:0000313" key="4">
    <source>
        <dbReference type="Proteomes" id="UP000245765"/>
    </source>
</evidence>
<proteinExistence type="predicted"/>
<dbReference type="CDD" id="cd04301">
    <property type="entry name" value="NAT_SF"/>
    <property type="match status" value="1"/>
</dbReference>
<dbReference type="PANTHER" id="PTHR47237">
    <property type="entry name" value="SLL0310 PROTEIN"/>
    <property type="match status" value="1"/>
</dbReference>
<feature type="region of interest" description="Disordered" evidence="1">
    <location>
        <begin position="1"/>
        <end position="34"/>
    </location>
</feature>
<name>A0A317FFM3_9PROT</name>
<dbReference type="InterPro" id="IPR041496">
    <property type="entry name" value="YitH/HolE_GNAT"/>
</dbReference>
<dbReference type="Proteomes" id="UP000245765">
    <property type="component" value="Unassembled WGS sequence"/>
</dbReference>
<dbReference type="InterPro" id="IPR000182">
    <property type="entry name" value="GNAT_dom"/>
</dbReference>
<dbReference type="Pfam" id="PF00583">
    <property type="entry name" value="Acetyltransf_1"/>
    <property type="match status" value="1"/>
</dbReference>
<dbReference type="PANTHER" id="PTHR47237:SF2">
    <property type="entry name" value="BLL4206 PROTEIN"/>
    <property type="match status" value="1"/>
</dbReference>
<feature type="domain" description="N-acetyltransferase" evidence="2">
    <location>
        <begin position="32"/>
        <end position="167"/>
    </location>
</feature>
<accession>A0A317FFM3</accession>
<keyword evidence="4" id="KW-1185">Reference proteome</keyword>
<dbReference type="SUPFAM" id="SSF55729">
    <property type="entry name" value="Acyl-CoA N-acyltransferases (Nat)"/>
    <property type="match status" value="1"/>
</dbReference>
<dbReference type="InterPro" id="IPR052729">
    <property type="entry name" value="Acyl/Acetyltrans_Enzymes"/>
</dbReference>
<evidence type="ECO:0000256" key="1">
    <source>
        <dbReference type="SAM" id="MobiDB-lite"/>
    </source>
</evidence>
<dbReference type="GO" id="GO:0016747">
    <property type="term" value="F:acyltransferase activity, transferring groups other than amino-acyl groups"/>
    <property type="evidence" value="ECO:0007669"/>
    <property type="project" value="InterPro"/>
</dbReference>
<protein>
    <submittedName>
        <fullName evidence="3">GNAT family N-acetyltransferase</fullName>
    </submittedName>
</protein>
<gene>
    <name evidence="3" type="ORF">DFH01_14690</name>
</gene>
<keyword evidence="3" id="KW-0808">Transferase</keyword>
<evidence type="ECO:0000259" key="2">
    <source>
        <dbReference type="PROSITE" id="PS51186"/>
    </source>
</evidence>
<dbReference type="AlphaFoldDB" id="A0A317FFM3"/>
<dbReference type="Gene3D" id="3.40.630.30">
    <property type="match status" value="1"/>
</dbReference>
<dbReference type="InterPro" id="IPR016181">
    <property type="entry name" value="Acyl_CoA_acyltransferase"/>
</dbReference>
<dbReference type="Pfam" id="PF18014">
    <property type="entry name" value="Acetyltransf_18"/>
    <property type="match status" value="1"/>
</dbReference>
<organism evidence="3 4">
    <name type="scientific">Falsiroseomonas bella</name>
    <dbReference type="NCBI Taxonomy" id="2184016"/>
    <lineage>
        <taxon>Bacteria</taxon>
        <taxon>Pseudomonadati</taxon>
        <taxon>Pseudomonadota</taxon>
        <taxon>Alphaproteobacteria</taxon>
        <taxon>Acetobacterales</taxon>
        <taxon>Roseomonadaceae</taxon>
        <taxon>Falsiroseomonas</taxon>
    </lineage>
</organism>
<dbReference type="Gene3D" id="3.40.630.90">
    <property type="match status" value="1"/>
</dbReference>
<reference evidence="4" key="1">
    <citation type="submission" date="2018-05" db="EMBL/GenBank/DDBJ databases">
        <authorList>
            <person name="Du Z."/>
            <person name="Wang X."/>
        </authorList>
    </citation>
    <scope>NUCLEOTIDE SEQUENCE [LARGE SCALE GENOMIC DNA]</scope>
    <source>
        <strain evidence="4">CQN31</strain>
    </source>
</reference>
<evidence type="ECO:0000313" key="3">
    <source>
        <dbReference type="EMBL" id="PWS36847.1"/>
    </source>
</evidence>
<sequence>MSSMRGIRAAKSARTMPSRLTPRPAGGSLGAMPPRPLTEDDLPRAVALSATAGWNQTAEDWRVFLRQGQVRTLDDGHPDCLAATAAVLPFGPDLAWISMVLVRPDRRRGGLATALMRWAVEALSGTRCIALDATPEGREVYRRLGFEDRFGFARWRLGAAPSGGAAPARALRAEDWDGILDRDAAAFGVPRESLLRGFAARLPQAAWITQDGADFALGRDGFRLPQIGPVVARSPAAAVGLVAAARGAIGGPALLDLADDQAELALAIEAAGAQRLRRFTRMTLGTPLPGAPGLLVAMAGPEFG</sequence>
<comment type="caution">
    <text evidence="3">The sequence shown here is derived from an EMBL/GenBank/DDBJ whole genome shotgun (WGS) entry which is preliminary data.</text>
</comment>
<dbReference type="EMBL" id="QGNA01000003">
    <property type="protein sequence ID" value="PWS36847.1"/>
    <property type="molecule type" value="Genomic_DNA"/>
</dbReference>
<dbReference type="PROSITE" id="PS51186">
    <property type="entry name" value="GNAT"/>
    <property type="match status" value="1"/>
</dbReference>